<evidence type="ECO:0000256" key="3">
    <source>
        <dbReference type="ARBA" id="ARBA00022842"/>
    </source>
</evidence>
<evidence type="ECO:0000259" key="9">
    <source>
        <dbReference type="Pfam" id="PF16582"/>
    </source>
</evidence>
<keyword evidence="11" id="KW-1185">Reference proteome</keyword>
<name>A0A917ER30_9BACI</name>
<keyword evidence="6" id="KW-0474">Menaquinone biosynthesis</keyword>
<dbReference type="PANTHER" id="PTHR42916:SF1">
    <property type="entry name" value="PROTEIN PHYLLO, CHLOROPLASTIC"/>
    <property type="match status" value="1"/>
</dbReference>
<evidence type="ECO:0000259" key="7">
    <source>
        <dbReference type="Pfam" id="PF02775"/>
    </source>
</evidence>
<reference evidence="10" key="2">
    <citation type="submission" date="2020-09" db="EMBL/GenBank/DDBJ databases">
        <authorList>
            <person name="Sun Q."/>
            <person name="Zhou Y."/>
        </authorList>
    </citation>
    <scope>NUCLEOTIDE SEQUENCE</scope>
    <source>
        <strain evidence="10">CGMCC 1.12698</strain>
    </source>
</reference>
<dbReference type="Gene3D" id="3.40.50.970">
    <property type="match status" value="2"/>
</dbReference>
<protein>
    <recommendedName>
        <fullName evidence="6">2-succinyl-5-enolpyruvyl-6-hydroxy-3-cyclohexene-1-carboxylate synthase</fullName>
        <shortName evidence="6">SEPHCHC synthase</shortName>
        <ecNumber evidence="6">2.2.1.9</ecNumber>
    </recommendedName>
    <alternativeName>
        <fullName evidence="6">Menaquinone biosynthesis protein MenD</fullName>
    </alternativeName>
</protein>
<dbReference type="HAMAP" id="MF_01659">
    <property type="entry name" value="MenD"/>
    <property type="match status" value="1"/>
</dbReference>
<keyword evidence="5 6" id="KW-0464">Manganese</keyword>
<keyword evidence="3 6" id="KW-0460">Magnesium</keyword>
<reference evidence="10" key="1">
    <citation type="journal article" date="2014" name="Int. J. Syst. Evol. Microbiol.">
        <title>Complete genome sequence of Corynebacterium casei LMG S-19264T (=DSM 44701T), isolated from a smear-ripened cheese.</title>
        <authorList>
            <consortium name="US DOE Joint Genome Institute (JGI-PGF)"/>
            <person name="Walter F."/>
            <person name="Albersmeier A."/>
            <person name="Kalinowski J."/>
            <person name="Ruckert C."/>
        </authorList>
    </citation>
    <scope>NUCLEOTIDE SEQUENCE</scope>
    <source>
        <strain evidence="10">CGMCC 1.12698</strain>
    </source>
</reference>
<organism evidence="10 11">
    <name type="scientific">Priestia taiwanensis</name>
    <dbReference type="NCBI Taxonomy" id="1347902"/>
    <lineage>
        <taxon>Bacteria</taxon>
        <taxon>Bacillati</taxon>
        <taxon>Bacillota</taxon>
        <taxon>Bacilli</taxon>
        <taxon>Bacillales</taxon>
        <taxon>Bacillaceae</taxon>
        <taxon>Priestia</taxon>
    </lineage>
</organism>
<evidence type="ECO:0000313" key="11">
    <source>
        <dbReference type="Proteomes" id="UP000605259"/>
    </source>
</evidence>
<comment type="cofactor">
    <cofactor evidence="6">
        <name>thiamine diphosphate</name>
        <dbReference type="ChEBI" id="CHEBI:58937"/>
    </cofactor>
    <text evidence="6">Binds 1 thiamine pyrophosphate per subunit.</text>
</comment>
<dbReference type="InterPro" id="IPR032264">
    <property type="entry name" value="MenD_middle"/>
</dbReference>
<evidence type="ECO:0000256" key="5">
    <source>
        <dbReference type="ARBA" id="ARBA00023211"/>
    </source>
</evidence>
<comment type="cofactor">
    <cofactor evidence="6">
        <name>Mg(2+)</name>
        <dbReference type="ChEBI" id="CHEBI:18420"/>
    </cofactor>
    <cofactor evidence="6">
        <name>Mn(2+)</name>
        <dbReference type="ChEBI" id="CHEBI:29035"/>
    </cofactor>
</comment>
<proteinExistence type="inferred from homology"/>
<comment type="caution">
    <text evidence="10">The sequence shown here is derived from an EMBL/GenBank/DDBJ whole genome shotgun (WGS) entry which is preliminary data.</text>
</comment>
<dbReference type="RefSeq" id="WP_188389245.1">
    <property type="nucleotide sequence ID" value="NZ_BMFK01000002.1"/>
</dbReference>
<comment type="similarity">
    <text evidence="6">Belongs to the TPP enzyme family. MenD subfamily.</text>
</comment>
<dbReference type="SUPFAM" id="SSF52518">
    <property type="entry name" value="Thiamin diphosphate-binding fold (THDP-binding)"/>
    <property type="match status" value="2"/>
</dbReference>
<dbReference type="Gene3D" id="3.40.50.1220">
    <property type="entry name" value="TPP-binding domain"/>
    <property type="match status" value="1"/>
</dbReference>
<dbReference type="EC" id="2.2.1.9" evidence="6"/>
<dbReference type="GO" id="GO:0030976">
    <property type="term" value="F:thiamine pyrophosphate binding"/>
    <property type="evidence" value="ECO:0007669"/>
    <property type="project" value="UniProtKB-UniRule"/>
</dbReference>
<comment type="catalytic activity">
    <reaction evidence="6">
        <text>isochorismate + 2-oxoglutarate + H(+) = 5-enolpyruvoyl-6-hydroxy-2-succinyl-cyclohex-3-ene-1-carboxylate + CO2</text>
        <dbReference type="Rhea" id="RHEA:25593"/>
        <dbReference type="ChEBI" id="CHEBI:15378"/>
        <dbReference type="ChEBI" id="CHEBI:16526"/>
        <dbReference type="ChEBI" id="CHEBI:16810"/>
        <dbReference type="ChEBI" id="CHEBI:29780"/>
        <dbReference type="ChEBI" id="CHEBI:58818"/>
        <dbReference type="EC" id="2.2.1.9"/>
    </reaction>
</comment>
<feature type="domain" description="Thiamine pyrophosphate enzyme TPP-binding" evidence="7">
    <location>
        <begin position="430"/>
        <end position="553"/>
    </location>
</feature>
<evidence type="ECO:0000256" key="6">
    <source>
        <dbReference type="HAMAP-Rule" id="MF_01659"/>
    </source>
</evidence>
<dbReference type="InterPro" id="IPR029061">
    <property type="entry name" value="THDP-binding"/>
</dbReference>
<accession>A0A917ER30</accession>
<dbReference type="Pfam" id="PF02776">
    <property type="entry name" value="TPP_enzyme_N"/>
    <property type="match status" value="1"/>
</dbReference>
<dbReference type="AlphaFoldDB" id="A0A917ER30"/>
<comment type="subunit">
    <text evidence="6">Homodimer.</text>
</comment>
<comment type="pathway">
    <text evidence="6">Quinol/quinone metabolism; menaquinone biosynthesis.</text>
</comment>
<dbReference type="GO" id="GO:0009234">
    <property type="term" value="P:menaquinone biosynthetic process"/>
    <property type="evidence" value="ECO:0007669"/>
    <property type="project" value="UniProtKB-UniRule"/>
</dbReference>
<dbReference type="InterPro" id="IPR012001">
    <property type="entry name" value="Thiamin_PyroP_enz_TPP-bd_dom"/>
</dbReference>
<dbReference type="Proteomes" id="UP000605259">
    <property type="component" value="Unassembled WGS sequence"/>
</dbReference>
<dbReference type="GO" id="GO:0000287">
    <property type="term" value="F:magnesium ion binding"/>
    <property type="evidence" value="ECO:0007669"/>
    <property type="project" value="UniProtKB-UniRule"/>
</dbReference>
<dbReference type="InterPro" id="IPR004433">
    <property type="entry name" value="MenaQ_synth_MenD"/>
</dbReference>
<evidence type="ECO:0000256" key="4">
    <source>
        <dbReference type="ARBA" id="ARBA00023052"/>
    </source>
</evidence>
<dbReference type="Pfam" id="PF16582">
    <property type="entry name" value="TPP_enzyme_M_2"/>
    <property type="match status" value="1"/>
</dbReference>
<dbReference type="GO" id="GO:0030145">
    <property type="term" value="F:manganese ion binding"/>
    <property type="evidence" value="ECO:0007669"/>
    <property type="project" value="UniProtKB-UniRule"/>
</dbReference>
<keyword evidence="1 6" id="KW-0808">Transferase</keyword>
<keyword evidence="2 6" id="KW-0479">Metal-binding</keyword>
<dbReference type="NCBIfam" id="TIGR00173">
    <property type="entry name" value="menD"/>
    <property type="match status" value="1"/>
</dbReference>
<dbReference type="GO" id="GO:0070204">
    <property type="term" value="F:2-succinyl-5-enolpyruvyl-6-hydroxy-3-cyclohexene-1-carboxylic-acid synthase activity"/>
    <property type="evidence" value="ECO:0007669"/>
    <property type="project" value="UniProtKB-UniRule"/>
</dbReference>
<feature type="domain" description="Thiamine pyrophosphate enzyme N-terminal TPP-binding" evidence="8">
    <location>
        <begin position="13"/>
        <end position="124"/>
    </location>
</feature>
<comment type="function">
    <text evidence="6">Catalyzes the thiamine diphosphate-dependent decarboxylation of 2-oxoglutarate and the subsequent addition of the resulting succinic semialdehyde-thiamine pyrophosphate anion to isochorismate to yield 2-succinyl-5-enolpyruvyl-6-hydroxy-3-cyclohexene-1-carboxylate (SEPHCHC).</text>
</comment>
<dbReference type="EMBL" id="BMFK01000002">
    <property type="protein sequence ID" value="GGE78099.1"/>
    <property type="molecule type" value="Genomic_DNA"/>
</dbReference>
<feature type="domain" description="Menaquinone biosynthesis protein MenD middle" evidence="9">
    <location>
        <begin position="206"/>
        <end position="405"/>
    </location>
</feature>
<keyword evidence="4 6" id="KW-0786">Thiamine pyrophosphate</keyword>
<sequence>MEQKQILSVYLGAFVDELTKQGVSDVIISPGSRSTPLALLMAENEKINTYLHVDERSAAFFALGMAKAKKKAVAILCTSGTAAANYYPAIIEAYHSRIPLLVLTADRPHELRDVGAPQAMNQLHLFGDFVKVFIETALPEGTERMCHYIRSTAARGVSTSLTVPAGPVHINFPLREPLVPDLTVTDLWDHGILKREQHVDVTRGQKRLSEAQIVDYVSLFTTYRKGLIVCGQQSDERLAEAMVLLSEKTGYPILADPLSGARSGGHKGDHIVECYDTFLRSEAVVESLQPDIIIRFGDSPVSKAFSLYVQKHANALQLIVDEGAQWRDPSLIGAEMVYCNEALFCHDVAEALPTCTDCKWLSTWTELNALTKEQFATIHTYEDLFEGKAIPILQKTLPEGATLFVGNSMPIRDMDTFFEVDQKGITIMANRGVNGIDGTISSALGAGTDGSPLVLFLGDLSFYHDLNGLLMAKLYKLNATIVVMNNDGGGIFSYLPQYAEKKHFEVLFGTPLGLDYEHTVRMYDGHFARVETWNEFESELQRGIHEDGLHVIEMKTDREKNLHMHRTLWNNINDMLTKHITSRERS</sequence>
<evidence type="ECO:0000256" key="2">
    <source>
        <dbReference type="ARBA" id="ARBA00022723"/>
    </source>
</evidence>
<evidence type="ECO:0000256" key="1">
    <source>
        <dbReference type="ARBA" id="ARBA00022679"/>
    </source>
</evidence>
<dbReference type="PANTHER" id="PTHR42916">
    <property type="entry name" value="2-SUCCINYL-5-ENOLPYRUVYL-6-HYDROXY-3-CYCLOHEXENE-1-CARBOXYLATE SYNTHASE"/>
    <property type="match status" value="1"/>
</dbReference>
<gene>
    <name evidence="6 10" type="primary">menD</name>
    <name evidence="10" type="ORF">GCM10007140_29680</name>
</gene>
<comment type="pathway">
    <text evidence="6">Quinol/quinone metabolism; 1,4-dihydroxy-2-naphthoate biosynthesis; 1,4-dihydroxy-2-naphthoate from chorismate: step 2/7.</text>
</comment>
<dbReference type="CDD" id="cd07037">
    <property type="entry name" value="TPP_PYR_MenD"/>
    <property type="match status" value="1"/>
</dbReference>
<dbReference type="Pfam" id="PF02775">
    <property type="entry name" value="TPP_enzyme_C"/>
    <property type="match status" value="1"/>
</dbReference>
<dbReference type="CDD" id="cd02009">
    <property type="entry name" value="TPP_SHCHC_synthase"/>
    <property type="match status" value="1"/>
</dbReference>
<dbReference type="InterPro" id="IPR011766">
    <property type="entry name" value="TPP_enzyme_TPP-bd"/>
</dbReference>
<dbReference type="PIRSF" id="PIRSF004983">
    <property type="entry name" value="MenD"/>
    <property type="match status" value="1"/>
</dbReference>
<evidence type="ECO:0000259" key="8">
    <source>
        <dbReference type="Pfam" id="PF02776"/>
    </source>
</evidence>
<evidence type="ECO:0000313" key="10">
    <source>
        <dbReference type="EMBL" id="GGE78099.1"/>
    </source>
</evidence>